<name>A0A9P5CCA9_9HYPO</name>
<gene>
    <name evidence="1" type="ORF">CFAM422_008954</name>
</gene>
<evidence type="ECO:0000313" key="2">
    <source>
        <dbReference type="Proteomes" id="UP000801864"/>
    </source>
</evidence>
<dbReference type="AlphaFoldDB" id="A0A9P5CCA9"/>
<accession>A0A9P5CCA9</accession>
<dbReference type="Proteomes" id="UP000801864">
    <property type="component" value="Unassembled WGS sequence"/>
</dbReference>
<sequence>MHITPLIEPSNFNKSFVSKALNKRSSDQPWSDFVITNPLLMIGVFSALEFKHFCPCPRLQVLNVEILPTGEDVNFP</sequence>
<organism evidence="1 2">
    <name type="scientific">Trichoderma lentiforme</name>
    <dbReference type="NCBI Taxonomy" id="1567552"/>
    <lineage>
        <taxon>Eukaryota</taxon>
        <taxon>Fungi</taxon>
        <taxon>Dikarya</taxon>
        <taxon>Ascomycota</taxon>
        <taxon>Pezizomycotina</taxon>
        <taxon>Sordariomycetes</taxon>
        <taxon>Hypocreomycetidae</taxon>
        <taxon>Hypocreales</taxon>
        <taxon>Hypocreaceae</taxon>
        <taxon>Trichoderma</taxon>
    </lineage>
</organism>
<proteinExistence type="predicted"/>
<protein>
    <submittedName>
        <fullName evidence="1">Uncharacterized protein</fullName>
    </submittedName>
</protein>
<reference evidence="1 2" key="1">
    <citation type="submission" date="2018-06" db="EMBL/GenBank/DDBJ databases">
        <title>Genome analysis of cellulolytic fungus Trichoderma lentiforme CFAM-422.</title>
        <authorList>
            <person name="Steindorff A.S."/>
            <person name="Formighieri E.F."/>
            <person name="Midorikawa G.E.O."/>
            <person name="Tamietti M.S."/>
            <person name="Ramos E.Z."/>
            <person name="Silva A.S."/>
            <person name="Bon E.P.S."/>
            <person name="Mendes T.D."/>
            <person name="Damaso M.C.T."/>
            <person name="Favaro L.C.L."/>
        </authorList>
    </citation>
    <scope>NUCLEOTIDE SEQUENCE [LARGE SCALE GENOMIC DNA]</scope>
    <source>
        <strain evidence="1 2">CFAM-422</strain>
    </source>
</reference>
<dbReference type="EMBL" id="QLNT01000016">
    <property type="protein sequence ID" value="KAF3066984.1"/>
    <property type="molecule type" value="Genomic_DNA"/>
</dbReference>
<keyword evidence="2" id="KW-1185">Reference proteome</keyword>
<comment type="caution">
    <text evidence="1">The sequence shown here is derived from an EMBL/GenBank/DDBJ whole genome shotgun (WGS) entry which is preliminary data.</text>
</comment>
<evidence type="ECO:0000313" key="1">
    <source>
        <dbReference type="EMBL" id="KAF3066984.1"/>
    </source>
</evidence>